<comment type="caution">
    <text evidence="1">The sequence shown here is derived from an EMBL/GenBank/DDBJ whole genome shotgun (WGS) entry which is preliminary data.</text>
</comment>
<dbReference type="InterPro" id="IPR006505">
    <property type="entry name" value="Phage_nucleotide-bp"/>
</dbReference>
<organism evidence="1 2">
    <name type="scientific">Anaerosalibacter massiliensis</name>
    <dbReference type="NCBI Taxonomy" id="1347392"/>
    <lineage>
        <taxon>Bacteria</taxon>
        <taxon>Bacillati</taxon>
        <taxon>Bacillota</taxon>
        <taxon>Tissierellia</taxon>
        <taxon>Tissierellales</taxon>
        <taxon>Sporanaerobacteraceae</taxon>
        <taxon>Anaerosalibacter</taxon>
    </lineage>
</organism>
<dbReference type="RefSeq" id="WP_257490747.1">
    <property type="nucleotide sequence ID" value="NZ_JANJZL010000019.1"/>
</dbReference>
<keyword evidence="2" id="KW-1185">Reference proteome</keyword>
<dbReference type="Proteomes" id="UP001142078">
    <property type="component" value="Unassembled WGS sequence"/>
</dbReference>
<dbReference type="InterPro" id="IPR027417">
    <property type="entry name" value="P-loop_NTPase"/>
</dbReference>
<gene>
    <name evidence="1" type="ORF">NSA23_15550</name>
</gene>
<reference evidence="1" key="1">
    <citation type="submission" date="2022-07" db="EMBL/GenBank/DDBJ databases">
        <title>Enhanced cultured diversity of the mouse gut microbiota enables custom-made synthetic communities.</title>
        <authorList>
            <person name="Afrizal A."/>
        </authorList>
    </citation>
    <scope>NUCLEOTIDE SEQUENCE</scope>
    <source>
        <strain evidence="1">DSM 29482</strain>
    </source>
</reference>
<proteinExistence type="predicted"/>
<dbReference type="AlphaFoldDB" id="A0A9X2MQS8"/>
<evidence type="ECO:0000313" key="2">
    <source>
        <dbReference type="Proteomes" id="UP001142078"/>
    </source>
</evidence>
<dbReference type="Pfam" id="PF13479">
    <property type="entry name" value="AAA_24"/>
    <property type="match status" value="1"/>
</dbReference>
<dbReference type="EMBL" id="JANJZL010000019">
    <property type="protein sequence ID" value="MCR2045516.1"/>
    <property type="molecule type" value="Genomic_DNA"/>
</dbReference>
<dbReference type="NCBIfam" id="TIGR01618">
    <property type="entry name" value="phage_P_loop"/>
    <property type="match status" value="1"/>
</dbReference>
<name>A0A9X2MQS8_9FIRM</name>
<protein>
    <submittedName>
        <fullName evidence="1">AAA family ATPase</fullName>
    </submittedName>
</protein>
<accession>A0A9X2MQS8</accession>
<dbReference type="SUPFAM" id="SSF52540">
    <property type="entry name" value="P-loop containing nucleoside triphosphate hydrolases"/>
    <property type="match status" value="1"/>
</dbReference>
<evidence type="ECO:0000313" key="1">
    <source>
        <dbReference type="EMBL" id="MCR2045516.1"/>
    </source>
</evidence>
<sequence>MALQITNAADIKTSKGTYLIYGPPGMGKTSSLKYLPGKTLVLDVDRTSKVLKGCKNIDIVQVDNINTWDFWEKLIIELYENYKGKYNNVCIDNVSELERCILSDLGSKGKNKGVPSQGDYQYMQFRLVNSLRYMKNLGCNIIWTAWENTDSYQDANGQYYNRSFPQVNHKIINNVLGLCDVVGRLAINPEGERGFILTASNSTYAKNQLDDRKGCLQSELIPAGDGVEGTKTVSKGPTK</sequence>